<keyword evidence="1" id="KW-0732">Signal</keyword>
<evidence type="ECO:0000313" key="2">
    <source>
        <dbReference type="EMBL" id="MDG5975512.1"/>
    </source>
</evidence>
<sequence length="509" mass="54249">MKTCLRYVATAVLAAAAAWLLVFVAPPAHATVAQPPAMPPQALIVQDAVALRAAPREAAAQQARLWQGELVEIRGERLEYVQVWDHQRERGGYVRASQLRRLSLDAAHADELLAVLRFVKDSAGSEGLGFGYGAAWLQAASPAQLSGPVGAEVLDAVAGAAQRLAQRASAAGLSRSAQEALMGQLDAAGRYGIRFNSHERGDRMQICYDGELFTRVLAMPATSAEQRARAALALTDPACEDPALGVLQRIQRQEDSASLLDQADAPGLPPVLKNRLQIRRASVWSAVAFERSRGAPGAAHAATAAERALEALARVDPQGLPDTDASLMNDAVMRVNASRWAAVPASMPSKGLQLRTSPGAQAGQTCASLHGGAVGSAPLWTQCSHGVVWPASFSVNREGNAAALAVQPMAGWRELWLLRKQAGGWTLSVLPPAPTLPGIGYAELAGWVPGGRQVLVAREARGEGKYQRRYEVLDLATLAPQRQASDPSVLGAFQRWQMPQWKQQSVSLR</sequence>
<accession>A0A9X4S7R9</accession>
<keyword evidence="3" id="KW-1185">Reference proteome</keyword>
<protein>
    <recommendedName>
        <fullName evidence="4">SH3b domain-containing protein</fullName>
    </recommendedName>
</protein>
<feature type="signal peptide" evidence="1">
    <location>
        <begin position="1"/>
        <end position="30"/>
    </location>
</feature>
<dbReference type="EMBL" id="AOGK01000007">
    <property type="protein sequence ID" value="MDG5975512.1"/>
    <property type="molecule type" value="Genomic_DNA"/>
</dbReference>
<organism evidence="2 3">
    <name type="scientific">Hydrogenophaga taeniospiralis CCUG 15921</name>
    <dbReference type="NCBI Taxonomy" id="1281780"/>
    <lineage>
        <taxon>Bacteria</taxon>
        <taxon>Pseudomonadati</taxon>
        <taxon>Pseudomonadota</taxon>
        <taxon>Betaproteobacteria</taxon>
        <taxon>Burkholderiales</taxon>
        <taxon>Comamonadaceae</taxon>
        <taxon>Hydrogenophaga</taxon>
    </lineage>
</organism>
<dbReference type="AlphaFoldDB" id="A0A9X4S7R9"/>
<proteinExistence type="predicted"/>
<comment type="caution">
    <text evidence="2">The sequence shown here is derived from an EMBL/GenBank/DDBJ whole genome shotgun (WGS) entry which is preliminary data.</text>
</comment>
<evidence type="ECO:0000256" key="1">
    <source>
        <dbReference type="SAM" id="SignalP"/>
    </source>
</evidence>
<feature type="chain" id="PRO_5040992135" description="SH3b domain-containing protein" evidence="1">
    <location>
        <begin position="31"/>
        <end position="509"/>
    </location>
</feature>
<evidence type="ECO:0008006" key="4">
    <source>
        <dbReference type="Google" id="ProtNLM"/>
    </source>
</evidence>
<dbReference type="Proteomes" id="UP001152876">
    <property type="component" value="Unassembled WGS sequence"/>
</dbReference>
<reference evidence="2" key="1">
    <citation type="submission" date="2013-01" db="EMBL/GenBank/DDBJ databases">
        <title>Genome draft of Hydrogenophaga taeniospiralis 2K1.</title>
        <authorList>
            <person name="Gomila M."/>
            <person name="Lalucat J."/>
        </authorList>
    </citation>
    <scope>NUCLEOTIDE SEQUENCE</scope>
    <source>
        <strain evidence="2">CCUG 15921</strain>
    </source>
</reference>
<evidence type="ECO:0000313" key="3">
    <source>
        <dbReference type="Proteomes" id="UP001152876"/>
    </source>
</evidence>
<gene>
    <name evidence="2" type="ORF">H010_09641</name>
</gene>
<name>A0A9X4S7R9_9BURK</name>